<protein>
    <submittedName>
        <fullName evidence="1">Uncharacterized protein</fullName>
    </submittedName>
</protein>
<evidence type="ECO:0000313" key="2">
    <source>
        <dbReference type="Proteomes" id="UP000824533"/>
    </source>
</evidence>
<proteinExistence type="predicted"/>
<name>A0ACC1CJY2_9NEOP</name>
<accession>A0ACC1CJY2</accession>
<evidence type="ECO:0000313" key="1">
    <source>
        <dbReference type="EMBL" id="KAJ0171900.1"/>
    </source>
</evidence>
<reference evidence="1 2" key="1">
    <citation type="journal article" date="2021" name="Front. Genet.">
        <title>Chromosome-Level Genome Assembly Reveals Significant Gene Expansion in the Toll and IMD Signaling Pathways of Dendrolimus kikuchii.</title>
        <authorList>
            <person name="Zhou J."/>
            <person name="Wu P."/>
            <person name="Xiong Z."/>
            <person name="Liu N."/>
            <person name="Zhao N."/>
            <person name="Ji M."/>
            <person name="Qiu Y."/>
            <person name="Yang B."/>
        </authorList>
    </citation>
    <scope>NUCLEOTIDE SEQUENCE [LARGE SCALE GENOMIC DNA]</scope>
    <source>
        <strain evidence="1">Ann1</strain>
    </source>
</reference>
<keyword evidence="2" id="KW-1185">Reference proteome</keyword>
<gene>
    <name evidence="1" type="ORF">K1T71_012663</name>
</gene>
<sequence length="495" mass="57896">MKTYRESTGKMRKYYQLILVVICFISVVTLLIYRHEYYRLRYVLEVLNFFGKPGLSEIEFCGPGFNASLLSEIMRNSSMEVRETPPMFQQIDENFYTYSSFLRSYQKYGQLTQYDAHVIDTIVIGKSNAHPKFRCNIWLVNSDNPKAGRFTLKLVSESSNGYNLYLFQCSLTKNLGTPVGVSFYVNDYNINPIHAPINRVVQVNTKRNIRESSSIKFVNNIELAACVVPNQVPMVSRDGFIEFLAFQHMMGINYFTIYDSMITEDVIKRLNLLPEDITQWNIKFFPLNYPFIFSQSYETVKKAIELDCLFRHFKLDKEEANKASHIVVLSWDEFLVPREHNSIKAVLDDFDPTRKVRTFEITPLMFCLNQNDDDNAEFGYPSIMKKTSYYKLNQNLSPTYVRNLDLMPSFEDIPDLNTSTESVQLEVLGMHKYTECRDPKMYNINGYNETQLQVLPHKFEGAMLRFAQNLLSNKIYGLYRTGKIWEKPHEVREML</sequence>
<dbReference type="EMBL" id="CM034409">
    <property type="protein sequence ID" value="KAJ0171900.1"/>
    <property type="molecule type" value="Genomic_DNA"/>
</dbReference>
<comment type="caution">
    <text evidence="1">The sequence shown here is derived from an EMBL/GenBank/DDBJ whole genome shotgun (WGS) entry which is preliminary data.</text>
</comment>
<organism evidence="1 2">
    <name type="scientific">Dendrolimus kikuchii</name>
    <dbReference type="NCBI Taxonomy" id="765133"/>
    <lineage>
        <taxon>Eukaryota</taxon>
        <taxon>Metazoa</taxon>
        <taxon>Ecdysozoa</taxon>
        <taxon>Arthropoda</taxon>
        <taxon>Hexapoda</taxon>
        <taxon>Insecta</taxon>
        <taxon>Pterygota</taxon>
        <taxon>Neoptera</taxon>
        <taxon>Endopterygota</taxon>
        <taxon>Lepidoptera</taxon>
        <taxon>Glossata</taxon>
        <taxon>Ditrysia</taxon>
        <taxon>Bombycoidea</taxon>
        <taxon>Lasiocampidae</taxon>
        <taxon>Dendrolimus</taxon>
    </lineage>
</organism>
<dbReference type="Proteomes" id="UP000824533">
    <property type="component" value="Linkage Group LG23"/>
</dbReference>